<evidence type="ECO:0000256" key="5">
    <source>
        <dbReference type="ARBA" id="ARBA00022935"/>
    </source>
</evidence>
<comment type="pathway">
    <text evidence="7 9">Carbohydrate degradation; L-arabinose degradation via L-ribulose; D-xylulose 5-phosphate from L-arabinose (bacterial route): step 2/3.</text>
</comment>
<dbReference type="InterPro" id="IPR018483">
    <property type="entry name" value="Carb_kinase_FGGY_CS"/>
</dbReference>
<keyword evidence="3 7" id="KW-0418">Kinase</keyword>
<keyword evidence="4 7" id="KW-0067">ATP-binding</keyword>
<evidence type="ECO:0000313" key="13">
    <source>
        <dbReference type="Proteomes" id="UP000216498"/>
    </source>
</evidence>
<feature type="domain" description="Carbohydrate kinase FGGY N-terminal" evidence="10">
    <location>
        <begin position="5"/>
        <end position="277"/>
    </location>
</feature>
<dbReference type="NCBIfam" id="TIGR01234">
    <property type="entry name" value="L-ribulokinase"/>
    <property type="match status" value="1"/>
</dbReference>
<evidence type="ECO:0000256" key="6">
    <source>
        <dbReference type="ARBA" id="ARBA00023277"/>
    </source>
</evidence>
<keyword evidence="13" id="KW-1185">Reference proteome</keyword>
<dbReference type="SUPFAM" id="SSF53067">
    <property type="entry name" value="Actin-like ATPase domain"/>
    <property type="match status" value="2"/>
</dbReference>
<evidence type="ECO:0000256" key="3">
    <source>
        <dbReference type="ARBA" id="ARBA00022777"/>
    </source>
</evidence>
<dbReference type="GO" id="GO:0005737">
    <property type="term" value="C:cytoplasm"/>
    <property type="evidence" value="ECO:0007669"/>
    <property type="project" value="TreeGrafter"/>
</dbReference>
<dbReference type="GO" id="GO:0019569">
    <property type="term" value="P:L-arabinose catabolic process to D-xylulose 5-phosphate"/>
    <property type="evidence" value="ECO:0007669"/>
    <property type="project" value="UniProtKB-UniRule"/>
</dbReference>
<dbReference type="InterPro" id="IPR018485">
    <property type="entry name" value="FGGY_C"/>
</dbReference>
<evidence type="ECO:0000256" key="1">
    <source>
        <dbReference type="ARBA" id="ARBA00022679"/>
    </source>
</evidence>
<dbReference type="PIRSF" id="PIRSF000538">
    <property type="entry name" value="GlpK"/>
    <property type="match status" value="1"/>
</dbReference>
<dbReference type="Pfam" id="PF00370">
    <property type="entry name" value="FGGY_N"/>
    <property type="match status" value="1"/>
</dbReference>
<proteinExistence type="inferred from homology"/>
<dbReference type="InterPro" id="IPR043129">
    <property type="entry name" value="ATPase_NBD"/>
</dbReference>
<evidence type="ECO:0000256" key="2">
    <source>
        <dbReference type="ARBA" id="ARBA00022741"/>
    </source>
</evidence>
<dbReference type="PROSITE" id="PS00445">
    <property type="entry name" value="FGGY_KINASES_2"/>
    <property type="match status" value="1"/>
</dbReference>
<dbReference type="PANTHER" id="PTHR43435">
    <property type="entry name" value="RIBULOKINASE"/>
    <property type="match status" value="1"/>
</dbReference>
<protein>
    <recommendedName>
        <fullName evidence="7 8">Ribulokinase</fullName>
        <ecNumber evidence="7 8">2.7.1.16</ecNumber>
    </recommendedName>
</protein>
<gene>
    <name evidence="7" type="primary">araB</name>
    <name evidence="12" type="ORF">CIL03_12985</name>
</gene>
<evidence type="ECO:0000259" key="11">
    <source>
        <dbReference type="Pfam" id="PF02782"/>
    </source>
</evidence>
<dbReference type="AlphaFoldDB" id="A0A265N9A0"/>
<dbReference type="InterPro" id="IPR005929">
    <property type="entry name" value="Ribulokinase"/>
</dbReference>
<organism evidence="12 13">
    <name type="scientific">Virgibacillus indicus</name>
    <dbReference type="NCBI Taxonomy" id="2024554"/>
    <lineage>
        <taxon>Bacteria</taxon>
        <taxon>Bacillati</taxon>
        <taxon>Bacillota</taxon>
        <taxon>Bacilli</taxon>
        <taxon>Bacillales</taxon>
        <taxon>Bacillaceae</taxon>
        <taxon>Virgibacillus</taxon>
    </lineage>
</organism>
<comment type="caution">
    <text evidence="12">The sequence shown here is derived from an EMBL/GenBank/DDBJ whole genome shotgun (WGS) entry which is preliminary data.</text>
</comment>
<comment type="catalytic activity">
    <reaction evidence="7">
        <text>D-ribulose + ATP = D-ribulose 5-phosphate + ADP + H(+)</text>
        <dbReference type="Rhea" id="RHEA:17601"/>
        <dbReference type="ChEBI" id="CHEBI:15378"/>
        <dbReference type="ChEBI" id="CHEBI:17173"/>
        <dbReference type="ChEBI" id="CHEBI:30616"/>
        <dbReference type="ChEBI" id="CHEBI:58121"/>
        <dbReference type="ChEBI" id="CHEBI:456216"/>
        <dbReference type="EC" id="2.7.1.16"/>
    </reaction>
</comment>
<comment type="catalytic activity">
    <reaction evidence="7 9">
        <text>L-ribulose + ATP = L-ribulose 5-phosphate + ADP + H(+)</text>
        <dbReference type="Rhea" id="RHEA:22072"/>
        <dbReference type="ChEBI" id="CHEBI:15378"/>
        <dbReference type="ChEBI" id="CHEBI:16880"/>
        <dbReference type="ChEBI" id="CHEBI:30616"/>
        <dbReference type="ChEBI" id="CHEBI:58226"/>
        <dbReference type="ChEBI" id="CHEBI:456216"/>
        <dbReference type="EC" id="2.7.1.16"/>
    </reaction>
</comment>
<dbReference type="NCBIfam" id="NF003154">
    <property type="entry name" value="PRK04123.1"/>
    <property type="match status" value="1"/>
</dbReference>
<sequence length="555" mass="60860">MKESYAIGVDYGTESGRAVLVSLENGKEIADHVVPYPHGVIDDSLPGTNVRLEPDWALQHPNDYVDVLEKAIPEIIQKSGINPDQIIGIGVDFTSCTMLPVDKDGIPLCYQTEFKDNPHSWVKLWKHHAAQNKATKLNEIAEKRGEEFLQRYGGKISSEWMIAKIWQIYDEANDIFVKTDRFVEAGDWVVSQLTNNLVKNSCAAGYKSIWHKQDGYPSKEFFKELDPGLENLAETKLRGEVFPLGTKAGELTEEMASITGLNAGTAVAVGVIDAHASVPAMGVVEPGKMVMAMGTSICHMLLGKEEVFVDGISGVVEDGIIKGFYGYEAGQPAGGDIFAWYVDQAVPEYVKDAADKAGVSIHQWLEKKASNLKPGESGLLALDWWNGNRTTLVDADLSGLLLGMTLQTKPEEIYRALLEAAAFGTRKVVDTFHHSGVEVNELYACGGLPNKNKLLMQIYADVTNRVIKIADSNHTPAIGAAMFGAVAAGEANGGFDHIMDAADKMARVKENVIKPIPENAAVYEKLYKEFDKLYDYFGKENKVMKNLQAIKSTQL</sequence>
<dbReference type="Pfam" id="PF02782">
    <property type="entry name" value="FGGY_C"/>
    <property type="match status" value="1"/>
</dbReference>
<dbReference type="InterPro" id="IPR000577">
    <property type="entry name" value="Carb_kinase_FGGY"/>
</dbReference>
<evidence type="ECO:0000256" key="8">
    <source>
        <dbReference type="NCBIfam" id="TIGR01234"/>
    </source>
</evidence>
<feature type="domain" description="Carbohydrate kinase FGGY C-terminal" evidence="11">
    <location>
        <begin position="290"/>
        <end position="488"/>
    </location>
</feature>
<dbReference type="UniPathway" id="UPA00145">
    <property type="reaction ID" value="UER00566"/>
</dbReference>
<dbReference type="InterPro" id="IPR018484">
    <property type="entry name" value="FGGY_N"/>
</dbReference>
<keyword evidence="2 7" id="KW-0547">Nucleotide-binding</keyword>
<dbReference type="Proteomes" id="UP000216498">
    <property type="component" value="Unassembled WGS sequence"/>
</dbReference>
<evidence type="ECO:0000256" key="4">
    <source>
        <dbReference type="ARBA" id="ARBA00022840"/>
    </source>
</evidence>
<dbReference type="GO" id="GO:0008741">
    <property type="term" value="F:ribulokinase activity"/>
    <property type="evidence" value="ECO:0007669"/>
    <property type="project" value="UniProtKB-UniRule"/>
</dbReference>
<reference evidence="12 13" key="1">
    <citation type="submission" date="2017-08" db="EMBL/GenBank/DDBJ databases">
        <title>Virgibacillus indicus sp. nov. and Virgibacillus profoundi sp. nov, two moderately halophilic bacteria isolated from marine sediment by using the Microfluidic Streak Plate.</title>
        <authorList>
            <person name="Xu B."/>
            <person name="Hu B."/>
            <person name="Wang J."/>
            <person name="Zhu Y."/>
            <person name="Huang L."/>
            <person name="Du W."/>
            <person name="Huang Y."/>
        </authorList>
    </citation>
    <scope>NUCLEOTIDE SEQUENCE [LARGE SCALE GENOMIC DNA]</scope>
    <source>
        <strain evidence="12 13">IO3-P2-C2</strain>
    </source>
</reference>
<evidence type="ECO:0000256" key="9">
    <source>
        <dbReference type="RuleBase" id="RU003455"/>
    </source>
</evidence>
<name>A0A265N9A0_9BACI</name>
<dbReference type="EC" id="2.7.1.16" evidence="7 8"/>
<dbReference type="GO" id="GO:0019150">
    <property type="term" value="F:D-ribulokinase activity"/>
    <property type="evidence" value="ECO:0007669"/>
    <property type="project" value="RHEA"/>
</dbReference>
<evidence type="ECO:0000259" key="10">
    <source>
        <dbReference type="Pfam" id="PF00370"/>
    </source>
</evidence>
<dbReference type="GO" id="GO:0005524">
    <property type="term" value="F:ATP binding"/>
    <property type="evidence" value="ECO:0007669"/>
    <property type="project" value="UniProtKB-UniRule"/>
</dbReference>
<dbReference type="EMBL" id="NPMS01000006">
    <property type="protein sequence ID" value="OZU88044.1"/>
    <property type="molecule type" value="Genomic_DNA"/>
</dbReference>
<dbReference type="OrthoDB" id="9805576at2"/>
<comment type="similarity">
    <text evidence="7 9">Belongs to the ribulokinase family.</text>
</comment>
<evidence type="ECO:0000256" key="7">
    <source>
        <dbReference type="HAMAP-Rule" id="MF_00520"/>
    </source>
</evidence>
<keyword evidence="5 7" id="KW-0054">Arabinose catabolism</keyword>
<dbReference type="PANTHER" id="PTHR43435:SF4">
    <property type="entry name" value="FGGY CARBOHYDRATE KINASE DOMAIN-CONTAINING PROTEIN"/>
    <property type="match status" value="1"/>
</dbReference>
<evidence type="ECO:0000313" key="12">
    <source>
        <dbReference type="EMBL" id="OZU88044.1"/>
    </source>
</evidence>
<keyword evidence="6 7" id="KW-0119">Carbohydrate metabolism</keyword>
<keyword evidence="1 7" id="KW-0808">Transferase</keyword>
<dbReference type="HAMAP" id="MF_00520">
    <property type="entry name" value="Ribulokinase"/>
    <property type="match status" value="1"/>
</dbReference>
<dbReference type="RefSeq" id="WP_094886301.1">
    <property type="nucleotide sequence ID" value="NZ_NPMS01000006.1"/>
</dbReference>
<dbReference type="Gene3D" id="3.30.420.40">
    <property type="match status" value="2"/>
</dbReference>
<accession>A0A265N9A0</accession>
<dbReference type="CDD" id="cd07781">
    <property type="entry name" value="ASKHA_NBD_FGGY_L-RBK"/>
    <property type="match status" value="1"/>
</dbReference>